<protein>
    <recommendedName>
        <fullName evidence="6">Beta-defensin</fullName>
    </recommendedName>
</protein>
<keyword evidence="6" id="KW-0929">Antimicrobial</keyword>
<dbReference type="STRING" id="9796.ENSECAP00000054577"/>
<reference evidence="8 9" key="1">
    <citation type="journal article" date="2009" name="Science">
        <title>Genome sequence, comparative analysis, and population genetics of the domestic horse.</title>
        <authorList>
            <consortium name="Broad Institute Genome Sequencing Platform"/>
            <consortium name="Broad Institute Whole Genome Assembly Team"/>
            <person name="Wade C.M."/>
            <person name="Giulotto E."/>
            <person name="Sigurdsson S."/>
            <person name="Zoli M."/>
            <person name="Gnerre S."/>
            <person name="Imsland F."/>
            <person name="Lear T.L."/>
            <person name="Adelson D.L."/>
            <person name="Bailey E."/>
            <person name="Bellone R.R."/>
            <person name="Bloecker H."/>
            <person name="Distl O."/>
            <person name="Edgar R.C."/>
            <person name="Garber M."/>
            <person name="Leeb T."/>
            <person name="Mauceli E."/>
            <person name="MacLeod J.N."/>
            <person name="Penedo M.C.T."/>
            <person name="Raison J.M."/>
            <person name="Sharpe T."/>
            <person name="Vogel J."/>
            <person name="Andersson L."/>
            <person name="Antczak D.F."/>
            <person name="Biagi T."/>
            <person name="Binns M.M."/>
            <person name="Chowdhary B.P."/>
            <person name="Coleman S.J."/>
            <person name="Della Valle G."/>
            <person name="Fryc S."/>
            <person name="Guerin G."/>
            <person name="Hasegawa T."/>
            <person name="Hill E.W."/>
            <person name="Jurka J."/>
            <person name="Kiialainen A."/>
            <person name="Lindgren G."/>
            <person name="Liu J."/>
            <person name="Magnani E."/>
            <person name="Mickelson J.R."/>
            <person name="Murray J."/>
            <person name="Nergadze S.G."/>
            <person name="Onofrio R."/>
            <person name="Pedroni S."/>
            <person name="Piras M.F."/>
            <person name="Raudsepp T."/>
            <person name="Rocchi M."/>
            <person name="Roeed K.H."/>
            <person name="Ryder O.A."/>
            <person name="Searle S."/>
            <person name="Skow L."/>
            <person name="Swinburne J.E."/>
            <person name="Syvaenen A.C."/>
            <person name="Tozaki T."/>
            <person name="Valberg S.J."/>
            <person name="Vaudin M."/>
            <person name="White J.R."/>
            <person name="Zody M.C."/>
            <person name="Lander E.S."/>
            <person name="Lindblad-Toh K."/>
        </authorList>
    </citation>
    <scope>NUCLEOTIDE SEQUENCE [LARGE SCALE GENOMIC DNA]</scope>
    <source>
        <strain evidence="8 9">Thoroughbred</strain>
    </source>
</reference>
<dbReference type="PANTHER" id="PTHR20515">
    <property type="entry name" value="BETA-DEFENSIN"/>
    <property type="match status" value="1"/>
</dbReference>
<keyword evidence="3 6" id="KW-0964">Secreted</keyword>
<evidence type="ECO:0000256" key="1">
    <source>
        <dbReference type="ARBA" id="ARBA00004613"/>
    </source>
</evidence>
<keyword evidence="6" id="KW-0211">Defensin</keyword>
<dbReference type="GO" id="GO:0050729">
    <property type="term" value="P:positive regulation of inflammatory response"/>
    <property type="evidence" value="ECO:0007669"/>
    <property type="project" value="Ensembl"/>
</dbReference>
<organism evidence="8 9">
    <name type="scientific">Equus caballus</name>
    <name type="common">Horse</name>
    <dbReference type="NCBI Taxonomy" id="9796"/>
    <lineage>
        <taxon>Eukaryota</taxon>
        <taxon>Metazoa</taxon>
        <taxon>Chordata</taxon>
        <taxon>Craniata</taxon>
        <taxon>Vertebrata</taxon>
        <taxon>Euteleostomi</taxon>
        <taxon>Mammalia</taxon>
        <taxon>Eutheria</taxon>
        <taxon>Laurasiatheria</taxon>
        <taxon>Perissodactyla</taxon>
        <taxon>Equidae</taxon>
        <taxon>Equus</taxon>
    </lineage>
</organism>
<dbReference type="GO" id="GO:0060326">
    <property type="term" value="P:cell chemotaxis"/>
    <property type="evidence" value="ECO:0000318"/>
    <property type="project" value="GO_Central"/>
</dbReference>
<dbReference type="Pfam" id="PF13841">
    <property type="entry name" value="Defensin_beta_2"/>
    <property type="match status" value="1"/>
</dbReference>
<dbReference type="PaxDb" id="9796-ENSECAP00000054577"/>
<dbReference type="SMR" id="A0A5F5Q3L5"/>
<feature type="domain" description="Beta-defensin" evidence="7">
    <location>
        <begin position="29"/>
        <end position="59"/>
    </location>
</feature>
<dbReference type="InParanoid" id="A0A5F5Q3L5"/>
<evidence type="ECO:0000259" key="7">
    <source>
        <dbReference type="Pfam" id="PF13841"/>
    </source>
</evidence>
<dbReference type="PANTHER" id="PTHR20515:SF16">
    <property type="entry name" value="BETA-DEFENSIN 114"/>
    <property type="match status" value="1"/>
</dbReference>
<comment type="similarity">
    <text evidence="2 6">Belongs to the beta-defensin family.</text>
</comment>
<name>A0A5F5Q3L5_HORSE</name>
<dbReference type="GO" id="GO:0031665">
    <property type="term" value="P:negative regulation of lipopolysaccharide-mediated signaling pathway"/>
    <property type="evidence" value="ECO:0007669"/>
    <property type="project" value="Ensembl"/>
</dbReference>
<dbReference type="GO" id="GO:0042742">
    <property type="term" value="P:defense response to bacterium"/>
    <property type="evidence" value="ECO:0000318"/>
    <property type="project" value="GO_Central"/>
</dbReference>
<feature type="signal peptide" evidence="6">
    <location>
        <begin position="1"/>
        <end position="22"/>
    </location>
</feature>
<gene>
    <name evidence="8" type="primary">DEFB114</name>
</gene>
<evidence type="ECO:0000256" key="3">
    <source>
        <dbReference type="ARBA" id="ARBA00022525"/>
    </source>
</evidence>
<dbReference type="GO" id="GO:0032720">
    <property type="term" value="P:negative regulation of tumor necrosis factor production"/>
    <property type="evidence" value="ECO:0007669"/>
    <property type="project" value="Ensembl"/>
</dbReference>
<sequence>MKTFHYLLHFLCYLTFILQATATLVDPGRCSKSFGFCRRQCLKEEKQIDICFSPSKICCAERFTEDS</sequence>
<accession>A0A5F5Q3L5</accession>
<reference evidence="8" key="2">
    <citation type="submission" date="2025-08" db="UniProtKB">
        <authorList>
            <consortium name="Ensembl"/>
        </authorList>
    </citation>
    <scope>IDENTIFICATION</scope>
    <source>
        <strain evidence="8">Thoroughbred</strain>
    </source>
</reference>
<evidence type="ECO:0000256" key="4">
    <source>
        <dbReference type="ARBA" id="ARBA00022729"/>
    </source>
</evidence>
<comment type="function">
    <text evidence="6">Has antibacterial activity.</text>
</comment>
<reference evidence="8" key="3">
    <citation type="submission" date="2025-09" db="UniProtKB">
        <authorList>
            <consortium name="Ensembl"/>
        </authorList>
    </citation>
    <scope>IDENTIFICATION</scope>
    <source>
        <strain evidence="8">Thoroughbred</strain>
    </source>
</reference>
<evidence type="ECO:0000313" key="9">
    <source>
        <dbReference type="Proteomes" id="UP000002281"/>
    </source>
</evidence>
<proteinExistence type="inferred from homology"/>
<keyword evidence="6" id="KW-0044">Antibiotic</keyword>
<evidence type="ECO:0000256" key="6">
    <source>
        <dbReference type="RuleBase" id="RU231113"/>
    </source>
</evidence>
<dbReference type="GO" id="GO:0005615">
    <property type="term" value="C:extracellular space"/>
    <property type="evidence" value="ECO:0000318"/>
    <property type="project" value="GO_Central"/>
</dbReference>
<dbReference type="GO" id="GO:0031731">
    <property type="term" value="F:CCR6 chemokine receptor binding"/>
    <property type="evidence" value="ECO:0000318"/>
    <property type="project" value="GO_Central"/>
</dbReference>
<dbReference type="Proteomes" id="UP000002281">
    <property type="component" value="Chromosome 20"/>
</dbReference>
<dbReference type="GO" id="GO:0042056">
    <property type="term" value="F:chemoattractant activity"/>
    <property type="evidence" value="ECO:0000318"/>
    <property type="project" value="GO_Central"/>
</dbReference>
<dbReference type="GeneTree" id="ENSGT00390000016155"/>
<dbReference type="GO" id="GO:0001530">
    <property type="term" value="F:lipopolysaccharide binding"/>
    <property type="evidence" value="ECO:0007669"/>
    <property type="project" value="Ensembl"/>
</dbReference>
<evidence type="ECO:0000256" key="2">
    <source>
        <dbReference type="ARBA" id="ARBA00007371"/>
    </source>
</evidence>
<dbReference type="AlphaFoldDB" id="A0A5F5Q3L5"/>
<dbReference type="GO" id="GO:0050829">
    <property type="term" value="P:defense response to Gram-negative bacterium"/>
    <property type="evidence" value="ECO:0007669"/>
    <property type="project" value="Ensembl"/>
</dbReference>
<keyword evidence="5" id="KW-1015">Disulfide bond</keyword>
<comment type="subcellular location">
    <subcellularLocation>
        <location evidence="1 6">Secreted</location>
    </subcellularLocation>
</comment>
<dbReference type="GO" id="GO:0050830">
    <property type="term" value="P:defense response to Gram-positive bacterium"/>
    <property type="evidence" value="ECO:0007669"/>
    <property type="project" value="Ensembl"/>
</dbReference>
<dbReference type="GO" id="GO:0061760">
    <property type="term" value="P:antifungal innate immune response"/>
    <property type="evidence" value="ECO:0007669"/>
    <property type="project" value="Ensembl"/>
</dbReference>
<dbReference type="Ensembl" id="ENSECAT00000067943.1">
    <property type="protein sequence ID" value="ENSECAP00000054577.1"/>
    <property type="gene ID" value="ENSECAG00000040842.1"/>
</dbReference>
<keyword evidence="4 6" id="KW-0732">Signal</keyword>
<evidence type="ECO:0000256" key="5">
    <source>
        <dbReference type="ARBA" id="ARBA00023157"/>
    </source>
</evidence>
<dbReference type="OMA" id="LHFLCYV"/>
<evidence type="ECO:0000313" key="8">
    <source>
        <dbReference type="Ensembl" id="ENSECAP00000054577.1"/>
    </source>
</evidence>
<dbReference type="InterPro" id="IPR025933">
    <property type="entry name" value="Beta_defensin_dom"/>
</dbReference>
<feature type="chain" id="PRO_5023970704" description="Beta-defensin" evidence="6">
    <location>
        <begin position="23"/>
        <end position="67"/>
    </location>
</feature>
<keyword evidence="9" id="KW-1185">Reference proteome</keyword>